<organism evidence="7 8">
    <name type="scientific">Microbispora hainanensis</name>
    <dbReference type="NCBI Taxonomy" id="568844"/>
    <lineage>
        <taxon>Bacteria</taxon>
        <taxon>Bacillati</taxon>
        <taxon>Actinomycetota</taxon>
        <taxon>Actinomycetes</taxon>
        <taxon>Streptosporangiales</taxon>
        <taxon>Streptosporangiaceae</taxon>
        <taxon>Microbispora</taxon>
    </lineage>
</organism>
<feature type="transmembrane region" description="Helical" evidence="6">
    <location>
        <begin position="100"/>
        <end position="124"/>
    </location>
</feature>
<keyword evidence="3 6" id="KW-0812">Transmembrane</keyword>
<dbReference type="EMBL" id="VIRM01000002">
    <property type="protein sequence ID" value="TQS23967.1"/>
    <property type="molecule type" value="Genomic_DNA"/>
</dbReference>
<reference evidence="7 8" key="1">
    <citation type="submission" date="2019-07" db="EMBL/GenBank/DDBJ databases">
        <title>Microbispora hainanensis DSM 45428.</title>
        <authorList>
            <person name="Thawai C."/>
        </authorList>
    </citation>
    <scope>NUCLEOTIDE SEQUENCE [LARGE SCALE GENOMIC DNA]</scope>
    <source>
        <strain evidence="7 8">DSM 45428</strain>
    </source>
</reference>
<evidence type="ECO:0000256" key="3">
    <source>
        <dbReference type="ARBA" id="ARBA00022692"/>
    </source>
</evidence>
<dbReference type="Gene3D" id="1.20.1250.20">
    <property type="entry name" value="MFS general substrate transporter like domains"/>
    <property type="match status" value="1"/>
</dbReference>
<evidence type="ECO:0000256" key="5">
    <source>
        <dbReference type="ARBA" id="ARBA00023136"/>
    </source>
</evidence>
<dbReference type="InterPro" id="IPR011701">
    <property type="entry name" value="MFS"/>
</dbReference>
<protein>
    <submittedName>
        <fullName evidence="7">MFS transporter</fullName>
    </submittedName>
</protein>
<dbReference type="GO" id="GO:0016020">
    <property type="term" value="C:membrane"/>
    <property type="evidence" value="ECO:0007669"/>
    <property type="project" value="UniProtKB-SubCell"/>
</dbReference>
<comment type="subcellular location">
    <subcellularLocation>
        <location evidence="1">Membrane</location>
        <topology evidence="1">Multi-pass membrane protein</topology>
    </subcellularLocation>
</comment>
<keyword evidence="4 6" id="KW-1133">Transmembrane helix</keyword>
<name>A0A544Z4I1_9ACTN</name>
<evidence type="ECO:0000256" key="2">
    <source>
        <dbReference type="ARBA" id="ARBA00022448"/>
    </source>
</evidence>
<dbReference type="SUPFAM" id="SSF103473">
    <property type="entry name" value="MFS general substrate transporter"/>
    <property type="match status" value="1"/>
</dbReference>
<dbReference type="Pfam" id="PF07690">
    <property type="entry name" value="MFS_1"/>
    <property type="match status" value="1"/>
</dbReference>
<proteinExistence type="predicted"/>
<evidence type="ECO:0000256" key="6">
    <source>
        <dbReference type="SAM" id="Phobius"/>
    </source>
</evidence>
<evidence type="ECO:0000313" key="8">
    <source>
        <dbReference type="Proteomes" id="UP000316541"/>
    </source>
</evidence>
<evidence type="ECO:0000256" key="1">
    <source>
        <dbReference type="ARBA" id="ARBA00004141"/>
    </source>
</evidence>
<feature type="transmembrane region" description="Helical" evidence="6">
    <location>
        <begin position="74"/>
        <end position="94"/>
    </location>
</feature>
<comment type="caution">
    <text evidence="7">The sequence shown here is derived from an EMBL/GenBank/DDBJ whole genome shotgun (WGS) entry which is preliminary data.</text>
</comment>
<evidence type="ECO:0000313" key="7">
    <source>
        <dbReference type="EMBL" id="TQS23967.1"/>
    </source>
</evidence>
<keyword evidence="2" id="KW-0813">Transport</keyword>
<dbReference type="PANTHER" id="PTHR42718">
    <property type="entry name" value="MAJOR FACILITATOR SUPERFAMILY MULTIDRUG TRANSPORTER MFSC"/>
    <property type="match status" value="1"/>
</dbReference>
<sequence>MQQVVEVPGSGDGPHVLCREGLSAVGAGHDRLDRLPAALVHHPGRRPVGGGVPIPPLPHGGDHRPQVTALVREALTAWLVIAAAGTALLMASPPDDSYTWVWPGMVLFGLGAGFVLAPATAASISRVPHEVAGMAGASVNMFRQLGNVLGAGVLGTILTAHFSAMLPERLAGAGVPSGVAAQVESAAAHGGHAPAGAGAIAATIARGVAGAFTDSLRPGWLIVTVCALVLAAVLTFVLVAEKTAAHRK</sequence>
<evidence type="ECO:0000256" key="4">
    <source>
        <dbReference type="ARBA" id="ARBA00022989"/>
    </source>
</evidence>
<gene>
    <name evidence="7" type="ORF">FLX08_02510</name>
</gene>
<feature type="transmembrane region" description="Helical" evidence="6">
    <location>
        <begin position="145"/>
        <end position="166"/>
    </location>
</feature>
<keyword evidence="5 6" id="KW-0472">Membrane</keyword>
<dbReference type="GO" id="GO:0022857">
    <property type="term" value="F:transmembrane transporter activity"/>
    <property type="evidence" value="ECO:0007669"/>
    <property type="project" value="InterPro"/>
</dbReference>
<dbReference type="Proteomes" id="UP000316541">
    <property type="component" value="Unassembled WGS sequence"/>
</dbReference>
<feature type="transmembrane region" description="Helical" evidence="6">
    <location>
        <begin position="220"/>
        <end position="240"/>
    </location>
</feature>
<accession>A0A544Z4I1</accession>
<dbReference type="PANTHER" id="PTHR42718:SF9">
    <property type="entry name" value="MAJOR FACILITATOR SUPERFAMILY MULTIDRUG TRANSPORTER MFSC"/>
    <property type="match status" value="1"/>
</dbReference>
<dbReference type="InterPro" id="IPR036259">
    <property type="entry name" value="MFS_trans_sf"/>
</dbReference>
<dbReference type="AlphaFoldDB" id="A0A544Z4I1"/>